<evidence type="ECO:0000259" key="1">
    <source>
        <dbReference type="Pfam" id="PF00134"/>
    </source>
</evidence>
<feature type="non-terminal residue" evidence="2">
    <location>
        <position position="55"/>
    </location>
</feature>
<evidence type="ECO:0000313" key="2">
    <source>
        <dbReference type="EMBL" id="KAI3953692.1"/>
    </source>
</evidence>
<evidence type="ECO:0000313" key="3">
    <source>
        <dbReference type="Proteomes" id="UP001202328"/>
    </source>
</evidence>
<dbReference type="InterPro" id="IPR036915">
    <property type="entry name" value="Cyclin-like_sf"/>
</dbReference>
<dbReference type="AlphaFoldDB" id="A0AAD4XW77"/>
<feature type="domain" description="Cyclin N-terminal" evidence="1">
    <location>
        <begin position="6"/>
        <end position="52"/>
    </location>
</feature>
<dbReference type="InterPro" id="IPR006671">
    <property type="entry name" value="Cyclin_N"/>
</dbReference>
<comment type="caution">
    <text evidence="2">The sequence shown here is derived from an EMBL/GenBank/DDBJ whole genome shotgun (WGS) entry which is preliminary data.</text>
</comment>
<gene>
    <name evidence="2" type="ORF">MKW98_017516</name>
</gene>
<dbReference type="SUPFAM" id="SSF47954">
    <property type="entry name" value="Cyclin-like"/>
    <property type="match status" value="1"/>
</dbReference>
<keyword evidence="3" id="KW-1185">Reference proteome</keyword>
<dbReference type="Pfam" id="PF00134">
    <property type="entry name" value="Cyclin_N"/>
    <property type="match status" value="1"/>
</dbReference>
<reference evidence="2" key="1">
    <citation type="submission" date="2022-04" db="EMBL/GenBank/DDBJ databases">
        <title>A functionally conserved STORR gene fusion in Papaver species that diverged 16.8 million years ago.</title>
        <authorList>
            <person name="Catania T."/>
        </authorList>
    </citation>
    <scope>NUCLEOTIDE SEQUENCE</scope>
    <source>
        <strain evidence="2">S-188037</strain>
    </source>
</reference>
<dbReference type="EMBL" id="JAJJMB010002020">
    <property type="protein sequence ID" value="KAI3953692.1"/>
    <property type="molecule type" value="Genomic_DNA"/>
</dbReference>
<organism evidence="2 3">
    <name type="scientific">Papaver atlanticum</name>
    <dbReference type="NCBI Taxonomy" id="357466"/>
    <lineage>
        <taxon>Eukaryota</taxon>
        <taxon>Viridiplantae</taxon>
        <taxon>Streptophyta</taxon>
        <taxon>Embryophyta</taxon>
        <taxon>Tracheophyta</taxon>
        <taxon>Spermatophyta</taxon>
        <taxon>Magnoliopsida</taxon>
        <taxon>Ranunculales</taxon>
        <taxon>Papaveraceae</taxon>
        <taxon>Papaveroideae</taxon>
        <taxon>Papaver</taxon>
    </lineage>
</organism>
<name>A0AAD4XW77_9MAGN</name>
<accession>A0AAD4XW77</accession>
<dbReference type="Gene3D" id="1.10.472.10">
    <property type="entry name" value="Cyclin-like"/>
    <property type="match status" value="1"/>
</dbReference>
<proteinExistence type="predicted"/>
<dbReference type="Proteomes" id="UP001202328">
    <property type="component" value="Unassembled WGS sequence"/>
</dbReference>
<sequence length="55" mass="6394">ELVLRKLNLETVFLSVSLLDRLLSQGFFEHKRKLQLLGIACLTLATRIEENQMHN</sequence>
<protein>
    <recommendedName>
        <fullName evidence="1">Cyclin N-terminal domain-containing protein</fullName>
    </recommendedName>
</protein>
<feature type="non-terminal residue" evidence="2">
    <location>
        <position position="1"/>
    </location>
</feature>